<sequence>MGKALMNFCDSVKFHPENCCQNSEYSYEKLDVAKTLIVFFKGHTKEQLLLAPFIDYNTRANPLNHSFVNERVLGKLKGTIIGKAKIIAYCSVLSDTKSFSLESLQDGI</sequence>
<evidence type="ECO:0000313" key="1">
    <source>
        <dbReference type="EMBL" id="GIY72873.1"/>
    </source>
</evidence>
<evidence type="ECO:0000313" key="2">
    <source>
        <dbReference type="Proteomes" id="UP001054945"/>
    </source>
</evidence>
<dbReference type="AlphaFoldDB" id="A0AAV4VTR0"/>
<proteinExistence type="predicted"/>
<organism evidence="1 2">
    <name type="scientific">Caerostris extrusa</name>
    <name type="common">Bark spider</name>
    <name type="synonym">Caerostris bankana</name>
    <dbReference type="NCBI Taxonomy" id="172846"/>
    <lineage>
        <taxon>Eukaryota</taxon>
        <taxon>Metazoa</taxon>
        <taxon>Ecdysozoa</taxon>
        <taxon>Arthropoda</taxon>
        <taxon>Chelicerata</taxon>
        <taxon>Arachnida</taxon>
        <taxon>Araneae</taxon>
        <taxon>Araneomorphae</taxon>
        <taxon>Entelegynae</taxon>
        <taxon>Araneoidea</taxon>
        <taxon>Araneidae</taxon>
        <taxon>Caerostris</taxon>
    </lineage>
</organism>
<gene>
    <name evidence="1" type="ORF">CEXT_270921</name>
</gene>
<keyword evidence="2" id="KW-1185">Reference proteome</keyword>
<comment type="caution">
    <text evidence="1">The sequence shown here is derived from an EMBL/GenBank/DDBJ whole genome shotgun (WGS) entry which is preliminary data.</text>
</comment>
<reference evidence="1 2" key="1">
    <citation type="submission" date="2021-06" db="EMBL/GenBank/DDBJ databases">
        <title>Caerostris extrusa draft genome.</title>
        <authorList>
            <person name="Kono N."/>
            <person name="Arakawa K."/>
        </authorList>
    </citation>
    <scope>NUCLEOTIDE SEQUENCE [LARGE SCALE GENOMIC DNA]</scope>
</reference>
<name>A0AAV4VTR0_CAEEX</name>
<protein>
    <submittedName>
        <fullName evidence="1">Uncharacterized protein</fullName>
    </submittedName>
</protein>
<dbReference type="Proteomes" id="UP001054945">
    <property type="component" value="Unassembled WGS sequence"/>
</dbReference>
<accession>A0AAV4VTR0</accession>
<dbReference type="EMBL" id="BPLR01015001">
    <property type="protein sequence ID" value="GIY72873.1"/>
    <property type="molecule type" value="Genomic_DNA"/>
</dbReference>